<gene>
    <name evidence="9" type="ORF">FOF46_04345</name>
</gene>
<dbReference type="EC" id="3.1.2.20" evidence="5"/>
<keyword evidence="1" id="KW-0378">Hydrolase</keyword>
<dbReference type="EMBL" id="VLNR01000006">
    <property type="protein sequence ID" value="TSE10533.1"/>
    <property type="molecule type" value="Genomic_DNA"/>
</dbReference>
<name>A0A554VPW4_9FLAO</name>
<dbReference type="NCBIfam" id="TIGR00369">
    <property type="entry name" value="unchar_dom_1"/>
    <property type="match status" value="1"/>
</dbReference>
<comment type="catalytic activity">
    <reaction evidence="2">
        <text>a fatty acyl-CoA + H2O = a fatty acid + CoA + H(+)</text>
        <dbReference type="Rhea" id="RHEA:16781"/>
        <dbReference type="ChEBI" id="CHEBI:15377"/>
        <dbReference type="ChEBI" id="CHEBI:15378"/>
        <dbReference type="ChEBI" id="CHEBI:28868"/>
        <dbReference type="ChEBI" id="CHEBI:57287"/>
        <dbReference type="ChEBI" id="CHEBI:77636"/>
        <dbReference type="EC" id="3.1.2.20"/>
    </reaction>
</comment>
<evidence type="ECO:0000313" key="10">
    <source>
        <dbReference type="Proteomes" id="UP000318833"/>
    </source>
</evidence>
<dbReference type="PANTHER" id="PTHR43240:SF20">
    <property type="entry name" value="MEDIUM_LONG-CHAIN ACYL-COA THIOESTERASE YIGI"/>
    <property type="match status" value="1"/>
</dbReference>
<accession>A0A554VPW4</accession>
<evidence type="ECO:0000256" key="6">
    <source>
        <dbReference type="ARBA" id="ARBA00040062"/>
    </source>
</evidence>
<dbReference type="Proteomes" id="UP000318833">
    <property type="component" value="Unassembled WGS sequence"/>
</dbReference>
<dbReference type="GO" id="GO:0047617">
    <property type="term" value="F:fatty acyl-CoA hydrolase activity"/>
    <property type="evidence" value="ECO:0007669"/>
    <property type="project" value="UniProtKB-EC"/>
</dbReference>
<comment type="catalytic activity">
    <reaction evidence="7">
        <text>a medium-chain fatty acyl-CoA + H2O = a medium-chain fatty acid + CoA + H(+)</text>
        <dbReference type="Rhea" id="RHEA:68184"/>
        <dbReference type="ChEBI" id="CHEBI:15377"/>
        <dbReference type="ChEBI" id="CHEBI:15378"/>
        <dbReference type="ChEBI" id="CHEBI:57287"/>
        <dbReference type="ChEBI" id="CHEBI:59558"/>
        <dbReference type="ChEBI" id="CHEBI:90546"/>
    </reaction>
</comment>
<evidence type="ECO:0000256" key="1">
    <source>
        <dbReference type="ARBA" id="ARBA00022801"/>
    </source>
</evidence>
<evidence type="ECO:0000256" key="3">
    <source>
        <dbReference type="ARBA" id="ARBA00036002"/>
    </source>
</evidence>
<evidence type="ECO:0000256" key="5">
    <source>
        <dbReference type="ARBA" id="ARBA00038894"/>
    </source>
</evidence>
<comment type="similarity">
    <text evidence="4">Belongs to the YigI thioesterase family.</text>
</comment>
<protein>
    <recommendedName>
        <fullName evidence="6">Medium/long-chain acyl-CoA thioesterase YigI</fullName>
        <ecNumber evidence="5">3.1.2.20</ecNumber>
    </recommendedName>
</protein>
<dbReference type="InterPro" id="IPR006683">
    <property type="entry name" value="Thioestr_dom"/>
</dbReference>
<evidence type="ECO:0000256" key="7">
    <source>
        <dbReference type="ARBA" id="ARBA00048062"/>
    </source>
</evidence>
<dbReference type="OrthoDB" id="9806185at2"/>
<organism evidence="9 10">
    <name type="scientific">Aquimarina algiphila</name>
    <dbReference type="NCBI Taxonomy" id="2047982"/>
    <lineage>
        <taxon>Bacteria</taxon>
        <taxon>Pseudomonadati</taxon>
        <taxon>Bacteroidota</taxon>
        <taxon>Flavobacteriia</taxon>
        <taxon>Flavobacteriales</taxon>
        <taxon>Flavobacteriaceae</taxon>
        <taxon>Aquimarina</taxon>
    </lineage>
</organism>
<comment type="caution">
    <text evidence="9">The sequence shown here is derived from an EMBL/GenBank/DDBJ whole genome shotgun (WGS) entry which is preliminary data.</text>
</comment>
<keyword evidence="10" id="KW-1185">Reference proteome</keyword>
<feature type="domain" description="Thioesterase" evidence="8">
    <location>
        <begin position="53"/>
        <end position="127"/>
    </location>
</feature>
<dbReference type="PANTHER" id="PTHR43240">
    <property type="entry name" value="1,4-DIHYDROXY-2-NAPHTHOYL-COA THIOESTERASE 1"/>
    <property type="match status" value="1"/>
</dbReference>
<dbReference type="CDD" id="cd03443">
    <property type="entry name" value="PaaI_thioesterase"/>
    <property type="match status" value="1"/>
</dbReference>
<reference evidence="9 10" key="1">
    <citation type="submission" date="2019-07" db="EMBL/GenBank/DDBJ databases">
        <title>The draft genome sequence of Aquimarina algiphila M91.</title>
        <authorList>
            <person name="Meng X."/>
        </authorList>
    </citation>
    <scope>NUCLEOTIDE SEQUENCE [LARGE SCALE GENOMIC DNA]</scope>
    <source>
        <strain evidence="9 10">M91</strain>
    </source>
</reference>
<comment type="catalytic activity">
    <reaction evidence="3">
        <text>a long-chain fatty acyl-CoA + H2O = a long-chain fatty acid + CoA + H(+)</text>
        <dbReference type="Rhea" id="RHEA:67680"/>
        <dbReference type="ChEBI" id="CHEBI:15377"/>
        <dbReference type="ChEBI" id="CHEBI:15378"/>
        <dbReference type="ChEBI" id="CHEBI:57287"/>
        <dbReference type="ChEBI" id="CHEBI:57560"/>
        <dbReference type="ChEBI" id="CHEBI:83139"/>
    </reaction>
</comment>
<dbReference type="InterPro" id="IPR029069">
    <property type="entry name" value="HotDog_dom_sf"/>
</dbReference>
<evidence type="ECO:0000259" key="8">
    <source>
        <dbReference type="Pfam" id="PF03061"/>
    </source>
</evidence>
<sequence>MKFEPKSDHYHKKVRESFERQKFMKLINAKLIDVQPGYCEIHVPYDSNLTQQHGFFHAGVISTIADNTAGYAGFSLMEKDSSVLTVEFKINLMAPGDGELLIGKSTVLKNGRTLTICRSEIFIVKNGKEKLCAAAQITLIELKNSTDGST</sequence>
<evidence type="ECO:0000313" key="9">
    <source>
        <dbReference type="EMBL" id="TSE10533.1"/>
    </source>
</evidence>
<evidence type="ECO:0000256" key="4">
    <source>
        <dbReference type="ARBA" id="ARBA00038381"/>
    </source>
</evidence>
<dbReference type="SUPFAM" id="SSF54637">
    <property type="entry name" value="Thioesterase/thiol ester dehydrase-isomerase"/>
    <property type="match status" value="1"/>
</dbReference>
<dbReference type="Pfam" id="PF03061">
    <property type="entry name" value="4HBT"/>
    <property type="match status" value="1"/>
</dbReference>
<dbReference type="Gene3D" id="3.10.129.10">
    <property type="entry name" value="Hotdog Thioesterase"/>
    <property type="match status" value="1"/>
</dbReference>
<evidence type="ECO:0000256" key="2">
    <source>
        <dbReference type="ARBA" id="ARBA00035880"/>
    </source>
</evidence>
<dbReference type="AlphaFoldDB" id="A0A554VPW4"/>
<dbReference type="InterPro" id="IPR003736">
    <property type="entry name" value="PAAI_dom"/>
</dbReference>
<dbReference type="RefSeq" id="WP_143915577.1">
    <property type="nucleotide sequence ID" value="NZ_CANLVC010000006.1"/>
</dbReference>
<proteinExistence type="inferred from homology"/>